<dbReference type="STRING" id="574087.Acear_0657"/>
<dbReference type="SMART" id="SM00248">
    <property type="entry name" value="ANK"/>
    <property type="match status" value="4"/>
</dbReference>
<gene>
    <name evidence="4" type="ordered locus">Acear_0657</name>
</gene>
<dbReference type="Pfam" id="PF13857">
    <property type="entry name" value="Ank_5"/>
    <property type="match status" value="1"/>
</dbReference>
<dbReference type="OrthoDB" id="5678128at2"/>
<dbReference type="eggNOG" id="COG0666">
    <property type="taxonomic scope" value="Bacteria"/>
</dbReference>
<dbReference type="EMBL" id="CP002105">
    <property type="protein sequence ID" value="ADL12197.1"/>
    <property type="molecule type" value="Genomic_DNA"/>
</dbReference>
<dbReference type="InterPro" id="IPR002110">
    <property type="entry name" value="Ankyrin_rpt"/>
</dbReference>
<dbReference type="PANTHER" id="PTHR24126">
    <property type="entry name" value="ANKYRIN REPEAT, PH AND SEC7 DOMAIN CONTAINING PROTEIN SECG-RELATED"/>
    <property type="match status" value="1"/>
</dbReference>
<keyword evidence="1" id="KW-0677">Repeat</keyword>
<organism evidence="4 5">
    <name type="scientific">Acetohalobium arabaticum (strain ATCC 49924 / DSM 5501 / Z-7288)</name>
    <dbReference type="NCBI Taxonomy" id="574087"/>
    <lineage>
        <taxon>Bacteria</taxon>
        <taxon>Bacillati</taxon>
        <taxon>Bacillota</taxon>
        <taxon>Clostridia</taxon>
        <taxon>Halanaerobiales</taxon>
        <taxon>Halobacteroidaceae</taxon>
        <taxon>Acetohalobium</taxon>
    </lineage>
</organism>
<evidence type="ECO:0000313" key="4">
    <source>
        <dbReference type="EMBL" id="ADL12197.1"/>
    </source>
</evidence>
<dbReference type="KEGG" id="aar:Acear_0657"/>
<proteinExistence type="predicted"/>
<accession>D9QVD8</accession>
<dbReference type="PANTHER" id="PTHR24126:SF14">
    <property type="entry name" value="ANK_REP_REGION DOMAIN-CONTAINING PROTEIN"/>
    <property type="match status" value="1"/>
</dbReference>
<dbReference type="Gene3D" id="1.25.40.20">
    <property type="entry name" value="Ankyrin repeat-containing domain"/>
    <property type="match status" value="1"/>
</dbReference>
<protein>
    <submittedName>
        <fullName evidence="4">Ankyrin</fullName>
    </submittedName>
</protein>
<dbReference type="InterPro" id="IPR036770">
    <property type="entry name" value="Ankyrin_rpt-contain_sf"/>
</dbReference>
<sequence length="384" mass="43690">MPVLFCKINLMEYYEIFGSIIQKGFHFKSGAEQRKEETSFLKSGPYYRGWIPTGGESIPIEELGAARGDTAIDNILVVWLAEDLRDNQTKIIGWHEQAKVYRDYINAPDRLYNIEARREDTTFLPLTDWDFTVSLVTDWEQERRGRGCWYSVGGNKDLVREIKDYIADYKKTNQVQYIDDRLNDIERIWRLEQMLEKNYSLPEIKFLVESGIDLNRRLEDKYTLLMVAAQCNDDPEIITSLVNNGAHIQVVDKYGETALIKAAGWTDNPEVVDRLIFHGARIDYSAGECGYTPLIIAAARNSNPEVTAELVKQGADIDQTTDFGFTPLMAAVKNNSNPKVAEKLLDSGVDVGDKINGQTVADFAEKDILLRNSDVYFNNINMQA</sequence>
<evidence type="ECO:0000256" key="1">
    <source>
        <dbReference type="ARBA" id="ARBA00022737"/>
    </source>
</evidence>
<reference evidence="4 5" key="1">
    <citation type="journal article" date="2010" name="Stand. Genomic Sci.">
        <title>Complete genome sequence of Acetohalobium arabaticum type strain (Z-7288).</title>
        <authorList>
            <person name="Sikorski J."/>
            <person name="Lapidus A."/>
            <person name="Chertkov O."/>
            <person name="Lucas S."/>
            <person name="Copeland A."/>
            <person name="Glavina Del Rio T."/>
            <person name="Nolan M."/>
            <person name="Tice H."/>
            <person name="Cheng J.F."/>
            <person name="Han C."/>
            <person name="Brambilla E."/>
            <person name="Pitluck S."/>
            <person name="Liolios K."/>
            <person name="Ivanova N."/>
            <person name="Mavromatis K."/>
            <person name="Mikhailova N."/>
            <person name="Pati A."/>
            <person name="Bruce D."/>
            <person name="Detter C."/>
            <person name="Tapia R."/>
            <person name="Goodwin L."/>
            <person name="Chen A."/>
            <person name="Palaniappan K."/>
            <person name="Land M."/>
            <person name="Hauser L."/>
            <person name="Chang Y.J."/>
            <person name="Jeffries C.D."/>
            <person name="Rohde M."/>
            <person name="Goker M."/>
            <person name="Spring S."/>
            <person name="Woyke T."/>
            <person name="Bristow J."/>
            <person name="Eisen J.A."/>
            <person name="Markowitz V."/>
            <person name="Hugenholtz P."/>
            <person name="Kyrpides N.C."/>
            <person name="Klenk H.P."/>
        </authorList>
    </citation>
    <scope>NUCLEOTIDE SEQUENCE [LARGE SCALE GENOMIC DNA]</scope>
    <source>
        <strain evidence="5">ATCC 49924 / DSM 5501 / Z-7288</strain>
    </source>
</reference>
<feature type="repeat" description="ANK" evidence="3">
    <location>
        <begin position="289"/>
        <end position="322"/>
    </location>
</feature>
<dbReference type="AlphaFoldDB" id="D9QVD8"/>
<evidence type="ECO:0000256" key="3">
    <source>
        <dbReference type="PROSITE-ProRule" id="PRU00023"/>
    </source>
</evidence>
<keyword evidence="2 3" id="KW-0040">ANK repeat</keyword>
<dbReference type="Pfam" id="PF12796">
    <property type="entry name" value="Ank_2"/>
    <property type="match status" value="1"/>
</dbReference>
<dbReference type="HOGENOM" id="CLU_718914_0_0_9"/>
<name>D9QVD8_ACEAZ</name>
<feature type="repeat" description="ANK" evidence="3">
    <location>
        <begin position="323"/>
        <end position="356"/>
    </location>
</feature>
<dbReference type="Proteomes" id="UP000001661">
    <property type="component" value="Chromosome"/>
</dbReference>
<dbReference type="PROSITE" id="PS50088">
    <property type="entry name" value="ANK_REPEAT"/>
    <property type="match status" value="3"/>
</dbReference>
<evidence type="ECO:0000256" key="2">
    <source>
        <dbReference type="ARBA" id="ARBA00023043"/>
    </source>
</evidence>
<dbReference type="PROSITE" id="PS50297">
    <property type="entry name" value="ANK_REP_REGION"/>
    <property type="match status" value="2"/>
</dbReference>
<dbReference type="RefSeq" id="WP_013277643.1">
    <property type="nucleotide sequence ID" value="NC_014378.1"/>
</dbReference>
<feature type="repeat" description="ANK" evidence="3">
    <location>
        <begin position="220"/>
        <end position="253"/>
    </location>
</feature>
<dbReference type="SUPFAM" id="SSF48403">
    <property type="entry name" value="Ankyrin repeat"/>
    <property type="match status" value="1"/>
</dbReference>
<keyword evidence="5" id="KW-1185">Reference proteome</keyword>
<evidence type="ECO:0000313" key="5">
    <source>
        <dbReference type="Proteomes" id="UP000001661"/>
    </source>
</evidence>